<protein>
    <recommendedName>
        <fullName evidence="1">Nucleotidyltransferase-like domain-containing protein</fullName>
    </recommendedName>
</protein>
<gene>
    <name evidence="2" type="ORF">C1H69_18845</name>
</gene>
<organism evidence="2 3">
    <name type="scientific">Billgrantia endophytica</name>
    <dbReference type="NCBI Taxonomy" id="2033802"/>
    <lineage>
        <taxon>Bacteria</taxon>
        <taxon>Pseudomonadati</taxon>
        <taxon>Pseudomonadota</taxon>
        <taxon>Gammaproteobacteria</taxon>
        <taxon>Oceanospirillales</taxon>
        <taxon>Halomonadaceae</taxon>
        <taxon>Billgrantia</taxon>
    </lineage>
</organism>
<dbReference type="AlphaFoldDB" id="A0A2N7TXZ4"/>
<dbReference type="EMBL" id="PNRF01000038">
    <property type="protein sequence ID" value="PMR73039.1"/>
    <property type="molecule type" value="Genomic_DNA"/>
</dbReference>
<dbReference type="InterPro" id="IPR058575">
    <property type="entry name" value="NTP_transf_8_dom"/>
</dbReference>
<feature type="domain" description="Nucleotidyltransferase-like" evidence="1">
    <location>
        <begin position="113"/>
        <end position="317"/>
    </location>
</feature>
<keyword evidence="3" id="KW-1185">Reference proteome</keyword>
<evidence type="ECO:0000313" key="3">
    <source>
        <dbReference type="Proteomes" id="UP000235803"/>
    </source>
</evidence>
<reference evidence="2 3" key="1">
    <citation type="submission" date="2018-01" db="EMBL/GenBank/DDBJ databases">
        <title>Halomonas endophytica sp. nov., isolated from storage liquid in the stems of Populus euphratica.</title>
        <authorList>
            <person name="Chen C."/>
        </authorList>
    </citation>
    <scope>NUCLEOTIDE SEQUENCE [LARGE SCALE GENOMIC DNA]</scope>
    <source>
        <strain evidence="2 3">MC28</strain>
    </source>
</reference>
<dbReference type="Proteomes" id="UP000235803">
    <property type="component" value="Unassembled WGS sequence"/>
</dbReference>
<dbReference type="Pfam" id="PF12281">
    <property type="entry name" value="NTP_transf_8"/>
    <property type="match status" value="1"/>
</dbReference>
<accession>A0A2N7TXZ4</accession>
<sequence length="336" mass="38649">MGYIRLEPEQSRVFINARQVFEVLEEHRRQASRVAGSMHWKTINGRQYLYRAYSYGKNHSLGPRSPETEQLLQQFDTSKTRHQEREASLRGQLQVHAAYIRANRLNRFPLTGARILRALMRQGIPFHLIGTHALYAYEARANVLIEPQHPATDDIDVLMDARQGMRIVANLKQHTLLSVLQKSDASFQRVSSSPLEFRAANAKGFHVDFITQGGNPLQPNDFERLLNEADLTPVSIESLKWLVSSPKFDALVFDDRGMPLRIQTVDPRAFVLHKWYVSQQTDREPLKRHRDESQARLVATLLSQELTDLPLTRAVQRVFPHSISRRATDELDDLDV</sequence>
<evidence type="ECO:0000259" key="1">
    <source>
        <dbReference type="Pfam" id="PF12281"/>
    </source>
</evidence>
<proteinExistence type="predicted"/>
<dbReference type="OrthoDB" id="6142474at2"/>
<evidence type="ECO:0000313" key="2">
    <source>
        <dbReference type="EMBL" id="PMR73039.1"/>
    </source>
</evidence>
<name>A0A2N7TXZ4_9GAMM</name>
<dbReference type="RefSeq" id="WP_102654936.1">
    <property type="nucleotide sequence ID" value="NZ_PNRF01000038.1"/>
</dbReference>
<comment type="caution">
    <text evidence="2">The sequence shown here is derived from an EMBL/GenBank/DDBJ whole genome shotgun (WGS) entry which is preliminary data.</text>
</comment>